<dbReference type="OrthoDB" id="429143at2759"/>
<name>A0A284R9F6_ARMOS</name>
<reference evidence="2" key="1">
    <citation type="journal article" date="2017" name="Nat. Ecol. Evol.">
        <title>Genome expansion and lineage-specific genetic innovations in the forest pathogenic fungi Armillaria.</title>
        <authorList>
            <person name="Sipos G."/>
            <person name="Prasanna A.N."/>
            <person name="Walter M.C."/>
            <person name="O'Connor E."/>
            <person name="Balint B."/>
            <person name="Krizsan K."/>
            <person name="Kiss B."/>
            <person name="Hess J."/>
            <person name="Varga T."/>
            <person name="Slot J."/>
            <person name="Riley R."/>
            <person name="Boka B."/>
            <person name="Rigling D."/>
            <person name="Barry K."/>
            <person name="Lee J."/>
            <person name="Mihaltcheva S."/>
            <person name="LaButti K."/>
            <person name="Lipzen A."/>
            <person name="Waldron R."/>
            <person name="Moloney N.M."/>
            <person name="Sperisen C."/>
            <person name="Kredics L."/>
            <person name="Vagvoelgyi C."/>
            <person name="Patrignani A."/>
            <person name="Fitzpatrick D."/>
            <person name="Nagy I."/>
            <person name="Doyle S."/>
            <person name="Anderson J.B."/>
            <person name="Grigoriev I.V."/>
            <person name="Gueldener U."/>
            <person name="Muensterkoetter M."/>
            <person name="Nagy L.G."/>
        </authorList>
    </citation>
    <scope>NUCLEOTIDE SEQUENCE [LARGE SCALE GENOMIC DNA]</scope>
    <source>
        <strain evidence="2">C18/9</strain>
    </source>
</reference>
<dbReference type="STRING" id="47428.A0A284R9F6"/>
<evidence type="ECO:0000313" key="2">
    <source>
        <dbReference type="Proteomes" id="UP000219338"/>
    </source>
</evidence>
<evidence type="ECO:0000313" key="1">
    <source>
        <dbReference type="EMBL" id="SJL05336.1"/>
    </source>
</evidence>
<protein>
    <submittedName>
        <fullName evidence="1">Uncharacterized protein</fullName>
    </submittedName>
</protein>
<gene>
    <name evidence="1" type="ORF">ARMOST_08703</name>
</gene>
<proteinExistence type="predicted"/>
<accession>A0A284R9F6</accession>
<sequence length="148" mass="16064">MVGRPTSLCRCGKKIIPFRGQATAQHAGTGLDDGWLSTRPFVLYPGAEKLHAKFMFSGGIEMGTLSLSFVDAVGCADDSKVKFRILAYLGGALPAYVEKWWGGESANDNDHFERGSALKLKSQRCRAGQKEGSGLQRAIRAREWSTPG</sequence>
<dbReference type="OMA" id="IRAREWF"/>
<keyword evidence="2" id="KW-1185">Reference proteome</keyword>
<dbReference type="AlphaFoldDB" id="A0A284R9F6"/>
<dbReference type="Proteomes" id="UP000219338">
    <property type="component" value="Unassembled WGS sequence"/>
</dbReference>
<dbReference type="EMBL" id="FUEG01000006">
    <property type="protein sequence ID" value="SJL05336.1"/>
    <property type="molecule type" value="Genomic_DNA"/>
</dbReference>
<organism evidence="1 2">
    <name type="scientific">Armillaria ostoyae</name>
    <name type="common">Armillaria root rot fungus</name>
    <dbReference type="NCBI Taxonomy" id="47428"/>
    <lineage>
        <taxon>Eukaryota</taxon>
        <taxon>Fungi</taxon>
        <taxon>Dikarya</taxon>
        <taxon>Basidiomycota</taxon>
        <taxon>Agaricomycotina</taxon>
        <taxon>Agaricomycetes</taxon>
        <taxon>Agaricomycetidae</taxon>
        <taxon>Agaricales</taxon>
        <taxon>Marasmiineae</taxon>
        <taxon>Physalacriaceae</taxon>
        <taxon>Armillaria</taxon>
    </lineage>
</organism>